<accession>A0A6G3XLB6</accession>
<gene>
    <name evidence="1" type="ORF">G3M58_70465</name>
</gene>
<feature type="non-terminal residue" evidence="1">
    <location>
        <position position="45"/>
    </location>
</feature>
<organism evidence="1">
    <name type="scientific">Streptomyces sp. SID7499</name>
    <dbReference type="NCBI Taxonomy" id="2706086"/>
    <lineage>
        <taxon>Bacteria</taxon>
        <taxon>Bacillati</taxon>
        <taxon>Actinomycetota</taxon>
        <taxon>Actinomycetes</taxon>
        <taxon>Kitasatosporales</taxon>
        <taxon>Streptomycetaceae</taxon>
        <taxon>Streptomyces</taxon>
    </lineage>
</organism>
<name>A0A6G3XLB6_9ACTN</name>
<sequence length="45" mass="4595">MRIGLIGTGRIGTFHAEVLSRHPAVDALLLADAAPERAAGAAART</sequence>
<proteinExistence type="predicted"/>
<evidence type="ECO:0000313" key="1">
    <source>
        <dbReference type="EMBL" id="NEE18586.1"/>
    </source>
</evidence>
<protein>
    <submittedName>
        <fullName evidence="1">Dehydrogenase</fullName>
    </submittedName>
</protein>
<comment type="caution">
    <text evidence="1">The sequence shown here is derived from an EMBL/GenBank/DDBJ whole genome shotgun (WGS) entry which is preliminary data.</text>
</comment>
<dbReference type="SUPFAM" id="SSF51735">
    <property type="entry name" value="NAD(P)-binding Rossmann-fold domains"/>
    <property type="match status" value="1"/>
</dbReference>
<dbReference type="Gene3D" id="3.40.50.720">
    <property type="entry name" value="NAD(P)-binding Rossmann-like Domain"/>
    <property type="match status" value="1"/>
</dbReference>
<reference evidence="1" key="1">
    <citation type="submission" date="2020-01" db="EMBL/GenBank/DDBJ databases">
        <title>Insect and environment-associated Actinomycetes.</title>
        <authorList>
            <person name="Currrie C."/>
            <person name="Chevrette M."/>
            <person name="Carlson C."/>
            <person name="Stubbendieck R."/>
            <person name="Wendt-Pienkowski E."/>
        </authorList>
    </citation>
    <scope>NUCLEOTIDE SEQUENCE</scope>
    <source>
        <strain evidence="1">SID7499</strain>
    </source>
</reference>
<dbReference type="InterPro" id="IPR036291">
    <property type="entry name" value="NAD(P)-bd_dom_sf"/>
</dbReference>
<dbReference type="AlphaFoldDB" id="A0A6G3XLB6"/>
<dbReference type="EMBL" id="JAAGMN010007406">
    <property type="protein sequence ID" value="NEE18586.1"/>
    <property type="molecule type" value="Genomic_DNA"/>
</dbReference>